<dbReference type="GO" id="GO:0050660">
    <property type="term" value="F:flavin adenine dinucleotide binding"/>
    <property type="evidence" value="ECO:0007669"/>
    <property type="project" value="InterPro"/>
</dbReference>
<protein>
    <recommendedName>
        <fullName evidence="7">Monooxygenase</fullName>
    </recommendedName>
</protein>
<dbReference type="PANTHER" id="PTHR42877:SF5">
    <property type="entry name" value="L-ORNITHINE N(5)-MONOOXYGENASE-RELATED"/>
    <property type="match status" value="1"/>
</dbReference>
<keyword evidence="4" id="KW-0560">Oxidoreductase</keyword>
<evidence type="ECO:0000256" key="3">
    <source>
        <dbReference type="ARBA" id="ARBA00022827"/>
    </source>
</evidence>
<dbReference type="InterPro" id="IPR036188">
    <property type="entry name" value="FAD/NAD-bd_sf"/>
</dbReference>
<sequence>MDQPDVLIIGAGMSGIGLAVQLIRQYGTRNFEIIEKDAEIGGTWRVNSYPGCGCDVPSHFFSYSFALNPDWSQAYAMQPEIHSYFKSVAAQYEIEKHVRLNAVVQSARWDETSGTWHVTCLDTKTSKLVTRRARVLVSAVGALSTPKPCTIPGASDFTGRIFHTAQWDHSFDWKGKEVVMIGNGCSATQALPVMTSGDGAVKKATQFARQAHWVAERPNPKHSAFFKFIMRWVPFTMRLHRARLYWQNERNFHGFKVVEGVGMRSQWEKETTDYILRTAPTKYHEFLVPKTEVGCKRRVNDTDYLICLHWENVDLVYDDPIKVIEATGVRTNSGRLVNADAIILAHGFETQTPLFPMKIFGKDGVTVNEHWNEVSEGAASSYFGTCLSNFPNFFIMMGPNTLSGHLSVIYTSECQINFTLRVIRPILKRRADIVEVTAEAEKRDIYAVQEKAKKLVWATGCTSWFIETKSNRNTIMFPDWQFKFWWRSLFVPSGDFKYRSLGQEPRAVETRTSGRRWLVIAVTSLVVGVGSMYLEVLK</sequence>
<keyword evidence="2" id="KW-0285">Flavoprotein</keyword>
<comment type="similarity">
    <text evidence="1">Belongs to the FAD-binding monooxygenase family.</text>
</comment>
<dbReference type="InterPro" id="IPR051209">
    <property type="entry name" value="FAD-bind_Monooxygenase_sf"/>
</dbReference>
<dbReference type="InterPro" id="IPR020946">
    <property type="entry name" value="Flavin_mOase-like"/>
</dbReference>
<evidence type="ECO:0008006" key="7">
    <source>
        <dbReference type="Google" id="ProtNLM"/>
    </source>
</evidence>
<evidence type="ECO:0000256" key="4">
    <source>
        <dbReference type="ARBA" id="ARBA00023002"/>
    </source>
</evidence>
<dbReference type="Proteomes" id="UP001140502">
    <property type="component" value="Unassembled WGS sequence"/>
</dbReference>
<keyword evidence="3" id="KW-0274">FAD</keyword>
<evidence type="ECO:0000313" key="6">
    <source>
        <dbReference type="Proteomes" id="UP001140502"/>
    </source>
</evidence>
<gene>
    <name evidence="5" type="ORF">N0V84_012354</name>
</gene>
<dbReference type="AlphaFoldDB" id="A0A9W8TC48"/>
<accession>A0A9W8TC48</accession>
<evidence type="ECO:0000256" key="2">
    <source>
        <dbReference type="ARBA" id="ARBA00022630"/>
    </source>
</evidence>
<dbReference type="SUPFAM" id="SSF51905">
    <property type="entry name" value="FAD/NAD(P)-binding domain"/>
    <property type="match status" value="1"/>
</dbReference>
<dbReference type="GO" id="GO:0050661">
    <property type="term" value="F:NADP binding"/>
    <property type="evidence" value="ECO:0007669"/>
    <property type="project" value="InterPro"/>
</dbReference>
<dbReference type="EMBL" id="JAPEUR010000590">
    <property type="protein sequence ID" value="KAJ4308004.1"/>
    <property type="molecule type" value="Genomic_DNA"/>
</dbReference>
<organism evidence="5 6">
    <name type="scientific">Fusarium piperis</name>
    <dbReference type="NCBI Taxonomy" id="1435070"/>
    <lineage>
        <taxon>Eukaryota</taxon>
        <taxon>Fungi</taxon>
        <taxon>Dikarya</taxon>
        <taxon>Ascomycota</taxon>
        <taxon>Pezizomycotina</taxon>
        <taxon>Sordariomycetes</taxon>
        <taxon>Hypocreomycetidae</taxon>
        <taxon>Hypocreales</taxon>
        <taxon>Nectriaceae</taxon>
        <taxon>Fusarium</taxon>
        <taxon>Fusarium solani species complex</taxon>
    </lineage>
</organism>
<dbReference type="OrthoDB" id="74360at2759"/>
<proteinExistence type="inferred from homology"/>
<dbReference type="Gene3D" id="3.50.50.60">
    <property type="entry name" value="FAD/NAD(P)-binding domain"/>
    <property type="match status" value="2"/>
</dbReference>
<name>A0A9W8TC48_9HYPO</name>
<evidence type="ECO:0000256" key="1">
    <source>
        <dbReference type="ARBA" id="ARBA00010139"/>
    </source>
</evidence>
<dbReference type="PANTHER" id="PTHR42877">
    <property type="entry name" value="L-ORNITHINE N(5)-MONOOXYGENASE-RELATED"/>
    <property type="match status" value="1"/>
</dbReference>
<reference evidence="5" key="1">
    <citation type="submission" date="2022-10" db="EMBL/GenBank/DDBJ databases">
        <title>Tapping the CABI collections for fungal endophytes: first genome assemblies for Collariella, Neodidymelliopsis, Ascochyta clinopodiicola, Didymella pomorum, Didymosphaeria variabile, Neocosmospora piperis and Neocucurbitaria cava.</title>
        <authorList>
            <person name="Hill R."/>
        </authorList>
    </citation>
    <scope>NUCLEOTIDE SEQUENCE</scope>
    <source>
        <strain evidence="5">IMI 366586</strain>
    </source>
</reference>
<keyword evidence="6" id="KW-1185">Reference proteome</keyword>
<comment type="caution">
    <text evidence="5">The sequence shown here is derived from an EMBL/GenBank/DDBJ whole genome shotgun (WGS) entry which is preliminary data.</text>
</comment>
<dbReference type="Pfam" id="PF00743">
    <property type="entry name" value="FMO-like"/>
    <property type="match status" value="1"/>
</dbReference>
<evidence type="ECO:0000313" key="5">
    <source>
        <dbReference type="EMBL" id="KAJ4308004.1"/>
    </source>
</evidence>
<dbReference type="GO" id="GO:0004499">
    <property type="term" value="F:N,N-dimethylaniline monooxygenase activity"/>
    <property type="evidence" value="ECO:0007669"/>
    <property type="project" value="InterPro"/>
</dbReference>